<organism evidence="2 3">
    <name type="scientific">Trifolium medium</name>
    <dbReference type="NCBI Taxonomy" id="97028"/>
    <lineage>
        <taxon>Eukaryota</taxon>
        <taxon>Viridiplantae</taxon>
        <taxon>Streptophyta</taxon>
        <taxon>Embryophyta</taxon>
        <taxon>Tracheophyta</taxon>
        <taxon>Spermatophyta</taxon>
        <taxon>Magnoliopsida</taxon>
        <taxon>eudicotyledons</taxon>
        <taxon>Gunneridae</taxon>
        <taxon>Pentapetalae</taxon>
        <taxon>rosids</taxon>
        <taxon>fabids</taxon>
        <taxon>Fabales</taxon>
        <taxon>Fabaceae</taxon>
        <taxon>Papilionoideae</taxon>
        <taxon>50 kb inversion clade</taxon>
        <taxon>NPAAA clade</taxon>
        <taxon>Hologalegina</taxon>
        <taxon>IRL clade</taxon>
        <taxon>Trifolieae</taxon>
        <taxon>Trifolium</taxon>
    </lineage>
</organism>
<feature type="region of interest" description="Disordered" evidence="1">
    <location>
        <begin position="1"/>
        <end position="33"/>
    </location>
</feature>
<feature type="non-terminal residue" evidence="2">
    <location>
        <position position="33"/>
    </location>
</feature>
<comment type="caution">
    <text evidence="2">The sequence shown here is derived from an EMBL/GenBank/DDBJ whole genome shotgun (WGS) entry which is preliminary data.</text>
</comment>
<evidence type="ECO:0000256" key="1">
    <source>
        <dbReference type="SAM" id="MobiDB-lite"/>
    </source>
</evidence>
<accession>A0A392UDF3</accession>
<evidence type="ECO:0000313" key="2">
    <source>
        <dbReference type="EMBL" id="MCI70446.1"/>
    </source>
</evidence>
<protein>
    <submittedName>
        <fullName evidence="2">Uncharacterized protein</fullName>
    </submittedName>
</protein>
<feature type="compositionally biased region" description="Basic residues" evidence="1">
    <location>
        <begin position="24"/>
        <end position="33"/>
    </location>
</feature>
<proteinExistence type="predicted"/>
<evidence type="ECO:0000313" key="3">
    <source>
        <dbReference type="Proteomes" id="UP000265520"/>
    </source>
</evidence>
<dbReference type="AlphaFoldDB" id="A0A392UDF3"/>
<sequence>MEDIVGHGRRNQPQKEEYDAAGCRQRRKGKKQS</sequence>
<dbReference type="EMBL" id="LXQA010776203">
    <property type="protein sequence ID" value="MCI70446.1"/>
    <property type="molecule type" value="Genomic_DNA"/>
</dbReference>
<name>A0A392UDF3_9FABA</name>
<dbReference type="Proteomes" id="UP000265520">
    <property type="component" value="Unassembled WGS sequence"/>
</dbReference>
<keyword evidence="3" id="KW-1185">Reference proteome</keyword>
<reference evidence="2 3" key="1">
    <citation type="journal article" date="2018" name="Front. Plant Sci.">
        <title>Red Clover (Trifolium pratense) and Zigzag Clover (T. medium) - A Picture of Genomic Similarities and Differences.</title>
        <authorList>
            <person name="Dluhosova J."/>
            <person name="Istvanek J."/>
            <person name="Nedelnik J."/>
            <person name="Repkova J."/>
        </authorList>
    </citation>
    <scope>NUCLEOTIDE SEQUENCE [LARGE SCALE GENOMIC DNA]</scope>
    <source>
        <strain evidence="3">cv. 10/8</strain>
        <tissue evidence="2">Leaf</tissue>
    </source>
</reference>